<dbReference type="InterPro" id="IPR001128">
    <property type="entry name" value="Cyt_P450"/>
</dbReference>
<dbReference type="Pfam" id="PF00067">
    <property type="entry name" value="p450"/>
    <property type="match status" value="1"/>
</dbReference>
<sequence length="533" mass="59060">MIKPHVDNLWLIALASKCKWISSSNAIILAFVSFLSWLILNLIFWAHPGGPAWGRLRWTRLSSRARVIPGPRGVPVVGSMGLMAGLAHRRLNSAAESCGAKRLMAFSLGQTRAVVTCDPDVARDILNGSAFVDRPAKESAYELMFGRSMGFAPYGVYWTTLRRIASAHLFCPKQLKASAQHRLEIANQVAAILECSRGDGGGGGCDIRVRDVLKLASLNNMMYSVFGRRYVLDPNNSETAELRDLVEEGYHLLGQLNWSDHFSFLADFDVQNIRSRCARMAPRVNRIVGGIMAEHKDRTDGRDFVDVLQSLQGPDKLSESDMISLLWEMIFRGTDTVAVLMEWILARLVLHRDVQSRVQHELDGVVGRSRAVTESDLVELGYLTAVVKEVLRLHPPGPLLSWSRLSIRDSTVGGHRVPAGTTAMVNMWAIARDPDYWPDPLSFKPERFLAGGPEITDLRLAPFGSGRRSCPGKGMGMTAVSFWVARLLHEFEFAAAAAAAAGGVDLSEELRLSCEMKQPLMVRVRRRIDSFAH</sequence>
<dbReference type="AlphaFoldDB" id="A0A0B4VSR4"/>
<dbReference type="EMBL" id="KP337696">
    <property type="protein sequence ID" value="AJD25190.1"/>
    <property type="molecule type" value="mRNA"/>
</dbReference>
<evidence type="ECO:0000256" key="9">
    <source>
        <dbReference type="PIRSR" id="PIRSR602401-1"/>
    </source>
</evidence>
<evidence type="ECO:0000313" key="12">
    <source>
        <dbReference type="EMBL" id="AJD25190.1"/>
    </source>
</evidence>
<evidence type="ECO:0000256" key="3">
    <source>
        <dbReference type="ARBA" id="ARBA00010617"/>
    </source>
</evidence>
<dbReference type="FunFam" id="1.10.630.10:FF:000016">
    <property type="entry name" value="Cytochrome P450 78A5"/>
    <property type="match status" value="1"/>
</dbReference>
<evidence type="ECO:0000256" key="8">
    <source>
        <dbReference type="ARBA" id="ARBA00023033"/>
    </source>
</evidence>
<dbReference type="GO" id="GO:0020037">
    <property type="term" value="F:heme binding"/>
    <property type="evidence" value="ECO:0007669"/>
    <property type="project" value="InterPro"/>
</dbReference>
<keyword evidence="11" id="KW-0812">Transmembrane</keyword>
<dbReference type="PANTHER" id="PTHR47946:SF1">
    <property type="entry name" value="CYTOCHROME P450 78A3"/>
    <property type="match status" value="1"/>
</dbReference>
<reference evidence="12" key="1">
    <citation type="journal article" date="2014" name="PLoS ONE">
        <title>Computational identification and systematic classification of novel Cytochrome P450 genes in Salvia miltiorrhiza.</title>
        <authorList>
            <person name="Chen H."/>
            <person name="Wu B."/>
            <person name="Nelson D.R."/>
            <person name="Wu K."/>
            <person name="Liu C."/>
        </authorList>
    </citation>
    <scope>NUCLEOTIDE SEQUENCE</scope>
</reference>
<dbReference type="PROSITE" id="PS00086">
    <property type="entry name" value="CYTOCHROME_P450"/>
    <property type="match status" value="1"/>
</dbReference>
<comment type="cofactor">
    <cofactor evidence="1 9">
        <name>heme</name>
        <dbReference type="ChEBI" id="CHEBI:30413"/>
    </cofactor>
</comment>
<dbReference type="PRINTS" id="PR00385">
    <property type="entry name" value="P450"/>
</dbReference>
<accession>A0A0B4VSR4</accession>
<keyword evidence="11" id="KW-0472">Membrane</keyword>
<evidence type="ECO:0000256" key="5">
    <source>
        <dbReference type="ARBA" id="ARBA00022723"/>
    </source>
</evidence>
<keyword evidence="11" id="KW-1133">Transmembrane helix</keyword>
<dbReference type="InterPro" id="IPR036396">
    <property type="entry name" value="Cyt_P450_sf"/>
</dbReference>
<evidence type="ECO:0000256" key="10">
    <source>
        <dbReference type="RuleBase" id="RU000461"/>
    </source>
</evidence>
<feature type="binding site" description="axial binding residue" evidence="9">
    <location>
        <position position="470"/>
    </location>
    <ligand>
        <name>heme</name>
        <dbReference type="ChEBI" id="CHEBI:30413"/>
    </ligand>
    <ligandPart>
        <name>Fe</name>
        <dbReference type="ChEBI" id="CHEBI:18248"/>
    </ligandPart>
</feature>
<dbReference type="Gene3D" id="1.10.630.10">
    <property type="entry name" value="Cytochrome P450"/>
    <property type="match status" value="1"/>
</dbReference>
<keyword evidence="5 9" id="KW-0479">Metal-binding</keyword>
<dbReference type="PANTHER" id="PTHR47946">
    <property type="entry name" value="CYTOCHROME P450 78A7-RELATED"/>
    <property type="match status" value="1"/>
</dbReference>
<dbReference type="SUPFAM" id="SSF48264">
    <property type="entry name" value="Cytochrome P450"/>
    <property type="match status" value="1"/>
</dbReference>
<comment type="similarity">
    <text evidence="3 10">Belongs to the cytochrome P450 family.</text>
</comment>
<keyword evidence="8 10" id="KW-0503">Monooxygenase</keyword>
<evidence type="ECO:0000256" key="4">
    <source>
        <dbReference type="ARBA" id="ARBA00022617"/>
    </source>
</evidence>
<dbReference type="GO" id="GO:0016020">
    <property type="term" value="C:membrane"/>
    <property type="evidence" value="ECO:0007669"/>
    <property type="project" value="UniProtKB-SubCell"/>
</dbReference>
<evidence type="ECO:0000256" key="7">
    <source>
        <dbReference type="ARBA" id="ARBA00023004"/>
    </source>
</evidence>
<dbReference type="GO" id="GO:0016712">
    <property type="term" value="F:oxidoreductase activity, acting on paired donors, with incorporation or reduction of molecular oxygen, reduced flavin or flavoprotein as one donor, and incorporation of one atom of oxygen"/>
    <property type="evidence" value="ECO:0007669"/>
    <property type="project" value="UniProtKB-ARBA"/>
</dbReference>
<protein>
    <submittedName>
        <fullName evidence="12">Cytochrome P450 CYP78A114</fullName>
    </submittedName>
</protein>
<dbReference type="InterPro" id="IPR002401">
    <property type="entry name" value="Cyt_P450_E_grp-I"/>
</dbReference>
<evidence type="ECO:0000256" key="1">
    <source>
        <dbReference type="ARBA" id="ARBA00001971"/>
    </source>
</evidence>
<dbReference type="InterPro" id="IPR051996">
    <property type="entry name" value="Cytochrome_P450_78A"/>
</dbReference>
<evidence type="ECO:0000256" key="2">
    <source>
        <dbReference type="ARBA" id="ARBA00004167"/>
    </source>
</evidence>
<keyword evidence="7 9" id="KW-0408">Iron</keyword>
<dbReference type="InterPro" id="IPR017972">
    <property type="entry name" value="Cyt_P450_CS"/>
</dbReference>
<comment type="subcellular location">
    <subcellularLocation>
        <location evidence="2">Membrane</location>
        <topology evidence="2">Single-pass membrane protein</topology>
    </subcellularLocation>
</comment>
<name>A0A0B4VSR4_SALMI</name>
<feature type="transmembrane region" description="Helical" evidence="11">
    <location>
        <begin position="26"/>
        <end position="46"/>
    </location>
</feature>
<proteinExistence type="evidence at transcript level"/>
<dbReference type="PRINTS" id="PR00463">
    <property type="entry name" value="EP450I"/>
</dbReference>
<evidence type="ECO:0000256" key="11">
    <source>
        <dbReference type="SAM" id="Phobius"/>
    </source>
</evidence>
<dbReference type="GO" id="GO:0016114">
    <property type="term" value="P:terpenoid biosynthetic process"/>
    <property type="evidence" value="ECO:0007669"/>
    <property type="project" value="UniProtKB-ARBA"/>
</dbReference>
<keyword evidence="6 10" id="KW-0560">Oxidoreductase</keyword>
<organism evidence="12">
    <name type="scientific">Salvia miltiorrhiza</name>
    <name type="common">Chinese sage</name>
    <dbReference type="NCBI Taxonomy" id="226208"/>
    <lineage>
        <taxon>Eukaryota</taxon>
        <taxon>Viridiplantae</taxon>
        <taxon>Streptophyta</taxon>
        <taxon>Embryophyta</taxon>
        <taxon>Tracheophyta</taxon>
        <taxon>Spermatophyta</taxon>
        <taxon>Magnoliopsida</taxon>
        <taxon>eudicotyledons</taxon>
        <taxon>Gunneridae</taxon>
        <taxon>Pentapetalae</taxon>
        <taxon>asterids</taxon>
        <taxon>lamiids</taxon>
        <taxon>Lamiales</taxon>
        <taxon>Lamiaceae</taxon>
        <taxon>Nepetoideae</taxon>
        <taxon>Mentheae</taxon>
        <taxon>Salviinae</taxon>
        <taxon>Salvia</taxon>
        <taxon>Salvia incertae sedis</taxon>
    </lineage>
</organism>
<keyword evidence="4 9" id="KW-0349">Heme</keyword>
<evidence type="ECO:0000256" key="6">
    <source>
        <dbReference type="ARBA" id="ARBA00023002"/>
    </source>
</evidence>
<dbReference type="GO" id="GO:0005506">
    <property type="term" value="F:iron ion binding"/>
    <property type="evidence" value="ECO:0007669"/>
    <property type="project" value="InterPro"/>
</dbReference>